<keyword evidence="2 9" id="KW-0055">Arginine biosynthesis</keyword>
<dbReference type="PRINTS" id="PR00474">
    <property type="entry name" value="GLU5KINASE"/>
</dbReference>
<evidence type="ECO:0000313" key="12">
    <source>
        <dbReference type="Proteomes" id="UP000287361"/>
    </source>
</evidence>
<comment type="subcellular location">
    <subcellularLocation>
        <location evidence="9">Cytoplasm</location>
    </subcellularLocation>
</comment>
<dbReference type="AlphaFoldDB" id="A0A401LG02"/>
<dbReference type="EMBL" id="BHVZ01000014">
    <property type="protein sequence ID" value="GCB30437.1"/>
    <property type="molecule type" value="Genomic_DNA"/>
</dbReference>
<feature type="site" description="Transition state stabilizer" evidence="9">
    <location>
        <position position="244"/>
    </location>
</feature>
<dbReference type="HAMAP" id="MF_00082">
    <property type="entry name" value="ArgB"/>
    <property type="match status" value="1"/>
</dbReference>
<dbReference type="PANTHER" id="PTHR23342:SF0">
    <property type="entry name" value="N-ACETYLGLUTAMATE SYNTHASE, MITOCHONDRIAL"/>
    <property type="match status" value="1"/>
</dbReference>
<dbReference type="SUPFAM" id="SSF53633">
    <property type="entry name" value="Carbamate kinase-like"/>
    <property type="match status" value="1"/>
</dbReference>
<proteinExistence type="inferred from homology"/>
<dbReference type="EC" id="2.7.2.8" evidence="9"/>
<dbReference type="PIRSF" id="PIRSF000728">
    <property type="entry name" value="NAGK"/>
    <property type="match status" value="1"/>
</dbReference>
<keyword evidence="5 9" id="KW-0547">Nucleotide-binding</keyword>
<dbReference type="GO" id="GO:0003991">
    <property type="term" value="F:acetylglutamate kinase activity"/>
    <property type="evidence" value="ECO:0007669"/>
    <property type="project" value="UniProtKB-UniRule"/>
</dbReference>
<keyword evidence="4 9" id="KW-0808">Transferase</keyword>
<keyword evidence="12" id="KW-1185">Reference proteome</keyword>
<evidence type="ECO:0000259" key="10">
    <source>
        <dbReference type="Pfam" id="PF00696"/>
    </source>
</evidence>
<comment type="caution">
    <text evidence="11">The sequence shown here is derived from an EMBL/GenBank/DDBJ whole genome shotgun (WGS) entry which is preliminary data.</text>
</comment>
<keyword evidence="6 9" id="KW-0418">Kinase</keyword>
<dbReference type="InterPro" id="IPR001048">
    <property type="entry name" value="Asp/Glu/Uridylate_kinase"/>
</dbReference>
<dbReference type="GO" id="GO:0005737">
    <property type="term" value="C:cytoplasm"/>
    <property type="evidence" value="ECO:0007669"/>
    <property type="project" value="UniProtKB-SubCell"/>
</dbReference>
<evidence type="ECO:0000256" key="4">
    <source>
        <dbReference type="ARBA" id="ARBA00022679"/>
    </source>
</evidence>
<name>A0A401LG02_9FIRM</name>
<evidence type="ECO:0000313" key="11">
    <source>
        <dbReference type="EMBL" id="GCB30437.1"/>
    </source>
</evidence>
<comment type="similarity">
    <text evidence="9">Belongs to the acetylglutamate kinase family. ArgB subfamily.</text>
</comment>
<evidence type="ECO:0000256" key="7">
    <source>
        <dbReference type="ARBA" id="ARBA00022840"/>
    </source>
</evidence>
<dbReference type="InterPro" id="IPR041727">
    <property type="entry name" value="NAGK-C"/>
</dbReference>
<dbReference type="InterPro" id="IPR036393">
    <property type="entry name" value="AceGlu_kinase-like_sf"/>
</dbReference>
<dbReference type="CDD" id="cd04250">
    <property type="entry name" value="AAK_NAGK-C"/>
    <property type="match status" value="1"/>
</dbReference>
<comment type="function">
    <text evidence="9">Catalyzes the ATP-dependent phosphorylation of N-acetyl-L-glutamate.</text>
</comment>
<evidence type="ECO:0000256" key="3">
    <source>
        <dbReference type="ARBA" id="ARBA00022605"/>
    </source>
</evidence>
<dbReference type="FunFam" id="3.40.1160.10:FF:000004">
    <property type="entry name" value="Acetylglutamate kinase"/>
    <property type="match status" value="1"/>
</dbReference>
<keyword evidence="3 9" id="KW-0028">Amino-acid biosynthesis</keyword>
<dbReference type="GO" id="GO:0042450">
    <property type="term" value="P:L-arginine biosynthetic process via ornithine"/>
    <property type="evidence" value="ECO:0007669"/>
    <property type="project" value="UniProtKB-UniRule"/>
</dbReference>
<evidence type="ECO:0000256" key="2">
    <source>
        <dbReference type="ARBA" id="ARBA00022571"/>
    </source>
</evidence>
<evidence type="ECO:0000256" key="5">
    <source>
        <dbReference type="ARBA" id="ARBA00022741"/>
    </source>
</evidence>
<evidence type="ECO:0000256" key="9">
    <source>
        <dbReference type="HAMAP-Rule" id="MF_00082"/>
    </source>
</evidence>
<gene>
    <name evidence="9 11" type="primary">argB</name>
    <name evidence="11" type="ORF">KGMB03357_20980</name>
</gene>
<keyword evidence="7 9" id="KW-0067">ATP-binding</keyword>
<evidence type="ECO:0000256" key="1">
    <source>
        <dbReference type="ARBA" id="ARBA00004828"/>
    </source>
</evidence>
<dbReference type="Gene3D" id="3.40.1160.10">
    <property type="entry name" value="Acetylglutamate kinase-like"/>
    <property type="match status" value="1"/>
</dbReference>
<organism evidence="11 12">
    <name type="scientific">Anaerotignum faecicola</name>
    <dbReference type="NCBI Taxonomy" id="2358141"/>
    <lineage>
        <taxon>Bacteria</taxon>
        <taxon>Bacillati</taxon>
        <taxon>Bacillota</taxon>
        <taxon>Clostridia</taxon>
        <taxon>Lachnospirales</taxon>
        <taxon>Anaerotignaceae</taxon>
        <taxon>Anaerotignum</taxon>
    </lineage>
</organism>
<feature type="binding site" evidence="9">
    <location>
        <position position="181"/>
    </location>
    <ligand>
        <name>substrate</name>
    </ligand>
</feature>
<feature type="domain" description="Aspartate/glutamate/uridylate kinase" evidence="10">
    <location>
        <begin position="27"/>
        <end position="262"/>
    </location>
</feature>
<sequence length="286" mass="30630">MEDMNINSVKAKVLTAALPYIQKYNGKTVVVKYGGNAMIHPLLKKAVMSDIILLKLVGINIVLVHGGGPEISSMLERLDIPSRFVNGLRYTDEETIEIVQMVLSGKTNKDLVSLIEQLGGTAIGMCGIDAGMIQAKKLEGDYGYVGDITHINTEPIENAIANGYIPVIATVGTDLDGNVYNINADTAAAEIATALQAENIITLTDIRGLLQDVDDPDSLISTVTMDDIPTLMERGIISGGMIPKIKGLEAAIKAGVKKAVMIDGRIEHSILIEMFSDEGIGTMFTK</sequence>
<keyword evidence="9" id="KW-0963">Cytoplasm</keyword>
<feature type="site" description="Transition state stabilizer" evidence="9">
    <location>
        <position position="32"/>
    </location>
</feature>
<dbReference type="Proteomes" id="UP000287361">
    <property type="component" value="Unassembled WGS sequence"/>
</dbReference>
<dbReference type="PANTHER" id="PTHR23342">
    <property type="entry name" value="N-ACETYLGLUTAMATE SYNTHASE"/>
    <property type="match status" value="1"/>
</dbReference>
<feature type="binding site" evidence="9">
    <location>
        <begin position="67"/>
        <end position="68"/>
    </location>
    <ligand>
        <name>substrate</name>
    </ligand>
</feature>
<dbReference type="GO" id="GO:0005524">
    <property type="term" value="F:ATP binding"/>
    <property type="evidence" value="ECO:0007669"/>
    <property type="project" value="UniProtKB-UniRule"/>
</dbReference>
<accession>A0A401LG02</accession>
<evidence type="ECO:0000256" key="6">
    <source>
        <dbReference type="ARBA" id="ARBA00022777"/>
    </source>
</evidence>
<protein>
    <recommendedName>
        <fullName evidence="9">Acetylglutamate kinase</fullName>
        <ecNumber evidence="9">2.7.2.8</ecNumber>
    </recommendedName>
    <alternativeName>
        <fullName evidence="9">N-acetyl-L-glutamate 5-phosphotransferase</fullName>
    </alternativeName>
    <alternativeName>
        <fullName evidence="9">NAG kinase</fullName>
        <shortName evidence="9">NAGK</shortName>
    </alternativeName>
</protein>
<dbReference type="InterPro" id="IPR004662">
    <property type="entry name" value="AcgluKinase_fam"/>
</dbReference>
<comment type="catalytic activity">
    <reaction evidence="8 9">
        <text>N-acetyl-L-glutamate + ATP = N-acetyl-L-glutamyl 5-phosphate + ADP</text>
        <dbReference type="Rhea" id="RHEA:14629"/>
        <dbReference type="ChEBI" id="CHEBI:30616"/>
        <dbReference type="ChEBI" id="CHEBI:44337"/>
        <dbReference type="ChEBI" id="CHEBI:57936"/>
        <dbReference type="ChEBI" id="CHEBI:456216"/>
        <dbReference type="EC" id="2.7.2.8"/>
    </reaction>
</comment>
<dbReference type="UniPathway" id="UPA00068">
    <property type="reaction ID" value="UER00107"/>
</dbReference>
<dbReference type="Pfam" id="PF00696">
    <property type="entry name" value="AA_kinase"/>
    <property type="match status" value="1"/>
</dbReference>
<reference evidence="11 12" key="1">
    <citation type="submission" date="2018-10" db="EMBL/GenBank/DDBJ databases">
        <title>Draft Genome Sequence of Anaerotignum sp. KCTC 15736.</title>
        <authorList>
            <person name="Choi S.H."/>
            <person name="Kim J.S."/>
            <person name="Kang S.W."/>
            <person name="Lee J.S."/>
            <person name="Park S.H."/>
        </authorList>
    </citation>
    <scope>NUCLEOTIDE SEQUENCE [LARGE SCALE GENOMIC DNA]</scope>
    <source>
        <strain evidence="11 12">KCTC 15736</strain>
    </source>
</reference>
<comment type="pathway">
    <text evidence="1 9">Amino-acid biosynthesis; L-arginine biosynthesis; N(2)-acetyl-L-ornithine from L-glutamate: step 2/4.</text>
</comment>
<dbReference type="InterPro" id="IPR001057">
    <property type="entry name" value="Glu/AcGlu_kinase"/>
</dbReference>
<dbReference type="NCBIfam" id="TIGR00761">
    <property type="entry name" value="argB"/>
    <property type="match status" value="1"/>
</dbReference>
<evidence type="ECO:0000256" key="8">
    <source>
        <dbReference type="ARBA" id="ARBA00048141"/>
    </source>
</evidence>
<feature type="binding site" evidence="9">
    <location>
        <position position="89"/>
    </location>
    <ligand>
        <name>substrate</name>
    </ligand>
</feature>
<dbReference type="InterPro" id="IPR037528">
    <property type="entry name" value="ArgB"/>
</dbReference>